<dbReference type="InterPro" id="IPR015897">
    <property type="entry name" value="CHK_kinase-like"/>
</dbReference>
<name>A0A9P0AWQ9_BRAAE</name>
<dbReference type="SMART" id="SM00587">
    <property type="entry name" value="CHK"/>
    <property type="match status" value="1"/>
</dbReference>
<dbReference type="InterPro" id="IPR011009">
    <property type="entry name" value="Kinase-like_dom_sf"/>
</dbReference>
<dbReference type="Pfam" id="PF02958">
    <property type="entry name" value="EcKL"/>
    <property type="match status" value="1"/>
</dbReference>
<protein>
    <recommendedName>
        <fullName evidence="1">CHK kinase-like domain-containing protein</fullName>
    </recommendedName>
</protein>
<gene>
    <name evidence="2" type="ORF">MELIAE_LOCUS3104</name>
</gene>
<reference evidence="2" key="1">
    <citation type="submission" date="2021-12" db="EMBL/GenBank/DDBJ databases">
        <authorList>
            <person name="King R."/>
        </authorList>
    </citation>
    <scope>NUCLEOTIDE SEQUENCE</scope>
</reference>
<keyword evidence="3" id="KW-1185">Reference proteome</keyword>
<dbReference type="Gene3D" id="3.90.1200.10">
    <property type="match status" value="1"/>
</dbReference>
<dbReference type="SUPFAM" id="SSF56112">
    <property type="entry name" value="Protein kinase-like (PK-like)"/>
    <property type="match status" value="1"/>
</dbReference>
<dbReference type="InterPro" id="IPR004119">
    <property type="entry name" value="EcKL"/>
</dbReference>
<dbReference type="AlphaFoldDB" id="A0A9P0AWQ9"/>
<organism evidence="2 3">
    <name type="scientific">Brassicogethes aeneus</name>
    <name type="common">Rape pollen beetle</name>
    <name type="synonym">Meligethes aeneus</name>
    <dbReference type="NCBI Taxonomy" id="1431903"/>
    <lineage>
        <taxon>Eukaryota</taxon>
        <taxon>Metazoa</taxon>
        <taxon>Ecdysozoa</taxon>
        <taxon>Arthropoda</taxon>
        <taxon>Hexapoda</taxon>
        <taxon>Insecta</taxon>
        <taxon>Pterygota</taxon>
        <taxon>Neoptera</taxon>
        <taxon>Endopterygota</taxon>
        <taxon>Coleoptera</taxon>
        <taxon>Polyphaga</taxon>
        <taxon>Cucujiformia</taxon>
        <taxon>Nitidulidae</taxon>
        <taxon>Meligethinae</taxon>
        <taxon>Brassicogethes</taxon>
    </lineage>
</organism>
<proteinExistence type="predicted"/>
<dbReference type="Proteomes" id="UP001154078">
    <property type="component" value="Chromosome 2"/>
</dbReference>
<feature type="domain" description="CHK kinase-like" evidence="1">
    <location>
        <begin position="128"/>
        <end position="317"/>
    </location>
</feature>
<accession>A0A9P0AWQ9</accession>
<dbReference type="PANTHER" id="PTHR11012:SF30">
    <property type="entry name" value="PROTEIN KINASE-LIKE DOMAIN-CONTAINING"/>
    <property type="match status" value="1"/>
</dbReference>
<dbReference type="PANTHER" id="PTHR11012">
    <property type="entry name" value="PROTEIN KINASE-LIKE DOMAIN-CONTAINING"/>
    <property type="match status" value="1"/>
</dbReference>
<evidence type="ECO:0000313" key="3">
    <source>
        <dbReference type="Proteomes" id="UP001154078"/>
    </source>
</evidence>
<sequence>MDRYGINESDIKSLVQSVLDQENIKDGKITIKGTTGAGDGYTGIVIFVDANGTKDGEKVTLNLAVKHSTTVKSQRDVMPIKGIYKTESTVYETVIPKYQNFLKEHDLPLLDIFAKWYKTEINEADETMVFDNLKAQGFEIHDVKIPMNLNHLRLLLDKYARFHATGFAFKIKKPDEFKKIASILDEPVYELNKILIEYFNTFNEHLQKTLRSLDELELIDKVKNILYEDLLLKYAHDKHSIVTHADCWNNNLIFKYKKCNKDEPEEVKLLDWQLSSVGSPMNDLIQIIFPGLSTEELKHVDDLINYYYLQFSEYLNSMGCDVQDVYPKDEFMEDWHSYAKYSTCYAPTLYAMADKDRIEVDLSDMNSIIEAFEPPKDDQVKRRTLELVKYLADKKII</sequence>
<evidence type="ECO:0000313" key="2">
    <source>
        <dbReference type="EMBL" id="CAH0550241.1"/>
    </source>
</evidence>
<dbReference type="OrthoDB" id="190089at2759"/>
<dbReference type="EMBL" id="OV121133">
    <property type="protein sequence ID" value="CAH0550241.1"/>
    <property type="molecule type" value="Genomic_DNA"/>
</dbReference>
<evidence type="ECO:0000259" key="1">
    <source>
        <dbReference type="SMART" id="SM00587"/>
    </source>
</evidence>